<evidence type="ECO:0000256" key="8">
    <source>
        <dbReference type="ARBA" id="ARBA00022967"/>
    </source>
</evidence>
<keyword evidence="6" id="KW-0547">Nucleotide-binding</keyword>
<accession>A0A0B8P2U0</accession>
<dbReference type="PANTHER" id="PTHR43790:SF3">
    <property type="entry name" value="D-ALLOSE IMPORT ATP-BINDING PROTEIN ALSA-RELATED"/>
    <property type="match status" value="1"/>
</dbReference>
<evidence type="ECO:0000256" key="2">
    <source>
        <dbReference type="ARBA" id="ARBA00022475"/>
    </source>
</evidence>
<dbReference type="GO" id="GO:0016887">
    <property type="term" value="F:ATP hydrolysis activity"/>
    <property type="evidence" value="ECO:0007669"/>
    <property type="project" value="InterPro"/>
</dbReference>
<dbReference type="Pfam" id="PF00005">
    <property type="entry name" value="ABC_tran"/>
    <property type="match status" value="2"/>
</dbReference>
<dbReference type="InterPro" id="IPR003439">
    <property type="entry name" value="ABC_transporter-like_ATP-bd"/>
</dbReference>
<proteinExistence type="predicted"/>
<keyword evidence="8" id="KW-1278">Translocase</keyword>
<evidence type="ECO:0000313" key="11">
    <source>
        <dbReference type="EMBL" id="GAM57284.1"/>
    </source>
</evidence>
<evidence type="ECO:0000256" key="6">
    <source>
        <dbReference type="ARBA" id="ARBA00022741"/>
    </source>
</evidence>
<comment type="caution">
    <text evidence="11">The sequence shown here is derived from an EMBL/GenBank/DDBJ whole genome shotgun (WGS) entry which is preliminary data.</text>
</comment>
<evidence type="ECO:0000256" key="5">
    <source>
        <dbReference type="ARBA" id="ARBA00022737"/>
    </source>
</evidence>
<keyword evidence="7 11" id="KW-0067">ATP-binding</keyword>
<dbReference type="PROSITE" id="PS50893">
    <property type="entry name" value="ABC_TRANSPORTER_2"/>
    <property type="match status" value="1"/>
</dbReference>
<name>A0A0B8P2U0_9VIBR</name>
<keyword evidence="5" id="KW-0677">Repeat</keyword>
<dbReference type="AlphaFoldDB" id="A0A0B8P2U0"/>
<keyword evidence="12" id="KW-1185">Reference proteome</keyword>
<evidence type="ECO:0000256" key="9">
    <source>
        <dbReference type="ARBA" id="ARBA00023136"/>
    </source>
</evidence>
<keyword evidence="4" id="KW-0762">Sugar transport</keyword>
<evidence type="ECO:0000256" key="4">
    <source>
        <dbReference type="ARBA" id="ARBA00022597"/>
    </source>
</evidence>
<sequence length="387" mass="42647">MVLDDNSQSEATQILLDRLNLDIKPETLVEELTVAQQQMVEIAKALSVNAKVLIMDEPTAALTESEIESLFKVTNMLKDQGVGIVYISHRLEELALIADRATVMRDGTFIGTVDYHTVLIDDLIAMMVGRDLGDIYPNRANKPSDETVLEVTNLTREGVLHGVNFELKRGEILGFSGLMGAGRSEVARAIFGADPIDSGEIKLFGKKVEINSVYEAIEHGIAYLTEDRKKDGLALGMSVQDNIMLSSFDDYSSQFGVIDETRSDNISLDLKQKLRIKTPNLEQLAGNLSGGNQQKIIIAKWLCKNTEILIFDEPTRGIDVGAKLEIYELINQLTKQGKSVIVISSELPEILGMCDRILVMRNGVITGELSAEVANQENIMKYATLEG</sequence>
<evidence type="ECO:0000256" key="3">
    <source>
        <dbReference type="ARBA" id="ARBA00022519"/>
    </source>
</evidence>
<dbReference type="InterPro" id="IPR027417">
    <property type="entry name" value="P-loop_NTPase"/>
</dbReference>
<reference evidence="11 12" key="2">
    <citation type="submission" date="2015-01" db="EMBL/GenBank/DDBJ databases">
        <authorList>
            <consortium name="NBRP consortium"/>
            <person name="Sawabe T."/>
            <person name="Meirelles P."/>
            <person name="Feng G."/>
            <person name="Sayaka M."/>
            <person name="Hattori M."/>
            <person name="Ohkuma M."/>
        </authorList>
    </citation>
    <scope>NUCLEOTIDE SEQUENCE [LARGE SCALE GENOMIC DNA]</scope>
    <source>
        <strain evidence="12">JCM 19231</strain>
    </source>
</reference>
<dbReference type="EMBL" id="BBRZ01000049">
    <property type="protein sequence ID" value="GAM57284.1"/>
    <property type="molecule type" value="Genomic_DNA"/>
</dbReference>
<organism evidence="11 12">
    <name type="scientific">Vibrio ishigakensis</name>
    <dbReference type="NCBI Taxonomy" id="1481914"/>
    <lineage>
        <taxon>Bacteria</taxon>
        <taxon>Pseudomonadati</taxon>
        <taxon>Pseudomonadota</taxon>
        <taxon>Gammaproteobacteria</taxon>
        <taxon>Vibrionales</taxon>
        <taxon>Vibrionaceae</taxon>
        <taxon>Vibrio</taxon>
    </lineage>
</organism>
<dbReference type="FunFam" id="3.40.50.300:FF:000126">
    <property type="entry name" value="Galactose/methyl galactoside import ATP-binding protein MglA"/>
    <property type="match status" value="1"/>
</dbReference>
<keyword evidence="9" id="KW-0472">Membrane</keyword>
<reference evidence="11 12" key="1">
    <citation type="submission" date="2015-01" db="EMBL/GenBank/DDBJ databases">
        <title>Vibrio sp. C1 JCM 19231 whole genome shotgun sequence.</title>
        <authorList>
            <person name="Sawabe T."/>
            <person name="Meirelles P."/>
            <person name="Feng G."/>
            <person name="Sayaka M."/>
            <person name="Hattori M."/>
            <person name="Ohkuma M."/>
        </authorList>
    </citation>
    <scope>NUCLEOTIDE SEQUENCE [LARGE SCALE GENOMIC DNA]</scope>
    <source>
        <strain evidence="12">JCM 19231</strain>
    </source>
</reference>
<dbReference type="InterPro" id="IPR017871">
    <property type="entry name" value="ABC_transporter-like_CS"/>
</dbReference>
<protein>
    <submittedName>
        <fullName evidence="11">Ribose ABC transport system, ATP-binding protein rbsA</fullName>
    </submittedName>
</protein>
<dbReference type="GO" id="GO:0005524">
    <property type="term" value="F:ATP binding"/>
    <property type="evidence" value="ECO:0007669"/>
    <property type="project" value="UniProtKB-KW"/>
</dbReference>
<evidence type="ECO:0000256" key="7">
    <source>
        <dbReference type="ARBA" id="ARBA00022840"/>
    </source>
</evidence>
<evidence type="ECO:0000313" key="12">
    <source>
        <dbReference type="Proteomes" id="UP000031671"/>
    </source>
</evidence>
<keyword evidence="2" id="KW-1003">Cell membrane</keyword>
<evidence type="ECO:0000259" key="10">
    <source>
        <dbReference type="PROSITE" id="PS50893"/>
    </source>
</evidence>
<dbReference type="CDD" id="cd03215">
    <property type="entry name" value="ABC_Carb_Monos_II"/>
    <property type="match status" value="1"/>
</dbReference>
<dbReference type="PANTHER" id="PTHR43790">
    <property type="entry name" value="CARBOHYDRATE TRANSPORT ATP-BINDING PROTEIN MG119-RELATED"/>
    <property type="match status" value="1"/>
</dbReference>
<dbReference type="Gene3D" id="3.40.50.300">
    <property type="entry name" value="P-loop containing nucleotide triphosphate hydrolases"/>
    <property type="match status" value="2"/>
</dbReference>
<keyword evidence="3" id="KW-0997">Cell inner membrane</keyword>
<gene>
    <name evidence="11" type="ORF">JCM19231_1445</name>
</gene>
<evidence type="ECO:0000256" key="1">
    <source>
        <dbReference type="ARBA" id="ARBA00022448"/>
    </source>
</evidence>
<dbReference type="SUPFAM" id="SSF52540">
    <property type="entry name" value="P-loop containing nucleoside triphosphate hydrolases"/>
    <property type="match status" value="2"/>
</dbReference>
<dbReference type="PROSITE" id="PS00211">
    <property type="entry name" value="ABC_TRANSPORTER_1"/>
    <property type="match status" value="1"/>
</dbReference>
<keyword evidence="1" id="KW-0813">Transport</keyword>
<dbReference type="InterPro" id="IPR050107">
    <property type="entry name" value="ABC_carbohydrate_import_ATPase"/>
</dbReference>
<dbReference type="Proteomes" id="UP000031671">
    <property type="component" value="Unassembled WGS sequence"/>
</dbReference>
<feature type="domain" description="ABC transporter" evidence="10">
    <location>
        <begin position="143"/>
        <end position="387"/>
    </location>
</feature>